<reference evidence="8" key="1">
    <citation type="submission" date="2025-08" db="UniProtKB">
        <authorList>
            <consortium name="RefSeq"/>
        </authorList>
    </citation>
    <scope>IDENTIFICATION</scope>
    <source>
        <strain evidence="8">J_2021</strain>
        <tissue evidence="8">Erythrocytes</tissue>
    </source>
</reference>
<name>A0A8J0TCI1_XENLA</name>
<keyword evidence="3" id="KW-0862">Zinc</keyword>
<dbReference type="KEGG" id="xla:108698844"/>
<feature type="domain" description="RING-type" evidence="6">
    <location>
        <begin position="30"/>
        <end position="77"/>
    </location>
</feature>
<dbReference type="SMART" id="SM00184">
    <property type="entry name" value="RING"/>
    <property type="match status" value="1"/>
</dbReference>
<dbReference type="AlphaFoldDB" id="A0A8J0TCI1"/>
<dbReference type="OrthoDB" id="252722at2759"/>
<dbReference type="SUPFAM" id="SSF57850">
    <property type="entry name" value="RING/U-box"/>
    <property type="match status" value="1"/>
</dbReference>
<proteinExistence type="predicted"/>
<evidence type="ECO:0000256" key="1">
    <source>
        <dbReference type="ARBA" id="ARBA00022723"/>
    </source>
</evidence>
<keyword evidence="5" id="KW-0812">Transmembrane</keyword>
<keyword evidence="5" id="KW-0472">Membrane</keyword>
<evidence type="ECO:0000256" key="3">
    <source>
        <dbReference type="ARBA" id="ARBA00022833"/>
    </source>
</evidence>
<dbReference type="GO" id="GO:0008270">
    <property type="term" value="F:zinc ion binding"/>
    <property type="evidence" value="ECO:0007669"/>
    <property type="project" value="UniProtKB-KW"/>
</dbReference>
<dbReference type="InterPro" id="IPR001841">
    <property type="entry name" value="Znf_RING"/>
</dbReference>
<dbReference type="InterPro" id="IPR027370">
    <property type="entry name" value="Znf-RING_euk"/>
</dbReference>
<organism evidence="7 8">
    <name type="scientific">Xenopus laevis</name>
    <name type="common">African clawed frog</name>
    <dbReference type="NCBI Taxonomy" id="8355"/>
    <lineage>
        <taxon>Eukaryota</taxon>
        <taxon>Metazoa</taxon>
        <taxon>Chordata</taxon>
        <taxon>Craniata</taxon>
        <taxon>Vertebrata</taxon>
        <taxon>Euteleostomi</taxon>
        <taxon>Amphibia</taxon>
        <taxon>Batrachia</taxon>
        <taxon>Anura</taxon>
        <taxon>Pipoidea</taxon>
        <taxon>Pipidae</taxon>
        <taxon>Xenopodinae</taxon>
        <taxon>Xenopus</taxon>
        <taxon>Xenopus</taxon>
    </lineage>
</organism>
<dbReference type="PANTHER" id="PTHR22791">
    <property type="entry name" value="RING-TYPE DOMAIN-CONTAINING PROTEIN"/>
    <property type="match status" value="1"/>
</dbReference>
<accession>A0A8J0TCI1</accession>
<evidence type="ECO:0000313" key="8">
    <source>
        <dbReference type="RefSeq" id="XP_018086180.1"/>
    </source>
</evidence>
<dbReference type="Proteomes" id="UP000186698">
    <property type="component" value="Chromosome 8L"/>
</dbReference>
<dbReference type="GO" id="GO:0016567">
    <property type="term" value="P:protein ubiquitination"/>
    <property type="evidence" value="ECO:0000318"/>
    <property type="project" value="GO_Central"/>
</dbReference>
<evidence type="ECO:0000313" key="7">
    <source>
        <dbReference type="Proteomes" id="UP000186698"/>
    </source>
</evidence>
<dbReference type="Gene3D" id="3.30.40.10">
    <property type="entry name" value="Zinc/RING finger domain, C3HC4 (zinc finger)"/>
    <property type="match status" value="1"/>
</dbReference>
<dbReference type="InterPro" id="IPR013083">
    <property type="entry name" value="Znf_RING/FYVE/PHD"/>
</dbReference>
<dbReference type="PROSITE" id="PS00518">
    <property type="entry name" value="ZF_RING_1"/>
    <property type="match status" value="1"/>
</dbReference>
<sequence length="193" mass="21562">MNGSTTYGYVMATEVADPDPEGHPRSATECPICYSSYDNIFKTPLKLPCAHTFCMECLGRLCLFIRHLQEFPCPLCRTVVVIPVGGVPKLPPNLDIVAQLPPDMQNLQEVWVEGHKLCWMRNKDSDLHRSSLVTVQLLSNPTDNNAIQEGLVAVRQSLCSTLCRNLWGLGLTIFASGLFVFTVIFLPVYMNFK</sequence>
<dbReference type="PANTHER" id="PTHR22791:SF30">
    <property type="entry name" value="RING FINGER PROTEIN 223-LIKE"/>
    <property type="match status" value="1"/>
</dbReference>
<dbReference type="InterPro" id="IPR017907">
    <property type="entry name" value="Znf_RING_CS"/>
</dbReference>
<dbReference type="Pfam" id="PF13445">
    <property type="entry name" value="zf-RING_UBOX"/>
    <property type="match status" value="1"/>
</dbReference>
<evidence type="ECO:0000256" key="2">
    <source>
        <dbReference type="ARBA" id="ARBA00022771"/>
    </source>
</evidence>
<evidence type="ECO:0000259" key="6">
    <source>
        <dbReference type="PROSITE" id="PS50089"/>
    </source>
</evidence>
<evidence type="ECO:0000256" key="5">
    <source>
        <dbReference type="SAM" id="Phobius"/>
    </source>
</evidence>
<keyword evidence="1" id="KW-0479">Metal-binding</keyword>
<keyword evidence="5" id="KW-1133">Transmembrane helix</keyword>
<feature type="transmembrane region" description="Helical" evidence="5">
    <location>
        <begin position="166"/>
        <end position="189"/>
    </location>
</feature>
<keyword evidence="2 4" id="KW-0863">Zinc-finger</keyword>
<gene>
    <name evidence="8" type="primary">LOC108698844</name>
</gene>
<dbReference type="RefSeq" id="XP_018086180.1">
    <property type="nucleotide sequence ID" value="XM_018230691.1"/>
</dbReference>
<protein>
    <submittedName>
        <fullName evidence="8">RING finger protein 223</fullName>
    </submittedName>
</protein>
<keyword evidence="7" id="KW-1185">Reference proteome</keyword>
<dbReference type="GeneID" id="108698844"/>
<dbReference type="PROSITE" id="PS50089">
    <property type="entry name" value="ZF_RING_2"/>
    <property type="match status" value="1"/>
</dbReference>
<dbReference type="InterPro" id="IPR051435">
    <property type="entry name" value="RING_finger_E3_ubiq-ligases"/>
</dbReference>
<evidence type="ECO:0000256" key="4">
    <source>
        <dbReference type="PROSITE-ProRule" id="PRU00175"/>
    </source>
</evidence>
<dbReference type="GO" id="GO:0061630">
    <property type="term" value="F:ubiquitin protein ligase activity"/>
    <property type="evidence" value="ECO:0000318"/>
    <property type="project" value="GO_Central"/>
</dbReference>